<evidence type="ECO:0000259" key="1">
    <source>
        <dbReference type="Pfam" id="PF01522"/>
    </source>
</evidence>
<comment type="caution">
    <text evidence="2">The sequence shown here is derived from an EMBL/GenBank/DDBJ whole genome shotgun (WGS) entry which is preliminary data.</text>
</comment>
<gene>
    <name evidence="2" type="ORF">ABW22_03785</name>
</gene>
<evidence type="ECO:0000313" key="3">
    <source>
        <dbReference type="Proteomes" id="UP000064243"/>
    </source>
</evidence>
<sequence>MSNPLTQTRRYDYSPIIDRQPMKLPNGARVAIVPYINIEHFPEDIAGTALVPGTAKFTPDALNYGWRDYGNRVGLWRMMDMMDRYGYRGTVCLNSDIIREYPRIIEEGEKRNWAWIGHGINNAPANFLSGKDEPEEREIIRTVLTEMEKRLGRKTKGWLGPFLCETFNTPDLLAELGVEYLCDFTADDQPFQFNVKKGNLISVPYTVELNDIPA</sequence>
<feature type="domain" description="NodB homology" evidence="1">
    <location>
        <begin position="68"/>
        <end position="180"/>
    </location>
</feature>
<dbReference type="GO" id="GO:0005975">
    <property type="term" value="P:carbohydrate metabolic process"/>
    <property type="evidence" value="ECO:0007669"/>
    <property type="project" value="InterPro"/>
</dbReference>
<organism evidence="2 3">
    <name type="scientific">Thiobacillus denitrificans</name>
    <dbReference type="NCBI Taxonomy" id="36861"/>
    <lineage>
        <taxon>Bacteria</taxon>
        <taxon>Pseudomonadati</taxon>
        <taxon>Pseudomonadota</taxon>
        <taxon>Betaproteobacteria</taxon>
        <taxon>Nitrosomonadales</taxon>
        <taxon>Thiobacillaceae</taxon>
        <taxon>Thiobacillus</taxon>
    </lineage>
</organism>
<dbReference type="PANTHER" id="PTHR43123">
    <property type="entry name" value="POLYSACCHARIDE DEACETYLASE-RELATED"/>
    <property type="match status" value="1"/>
</dbReference>
<dbReference type="Gene3D" id="3.20.20.370">
    <property type="entry name" value="Glycoside hydrolase/deacetylase"/>
    <property type="match status" value="1"/>
</dbReference>
<dbReference type="PANTHER" id="PTHR43123:SF4">
    <property type="entry name" value="POLYSACCHARIDE DEACETYLASE"/>
    <property type="match status" value="1"/>
</dbReference>
<proteinExistence type="predicted"/>
<dbReference type="OrthoDB" id="9787041at2"/>
<accession>A0A106BRW6</accession>
<dbReference type="GO" id="GO:0016810">
    <property type="term" value="F:hydrolase activity, acting on carbon-nitrogen (but not peptide) bonds"/>
    <property type="evidence" value="ECO:0007669"/>
    <property type="project" value="InterPro"/>
</dbReference>
<dbReference type="InterPro" id="IPR011330">
    <property type="entry name" value="Glyco_hydro/deAcase_b/a-brl"/>
</dbReference>
<keyword evidence="3" id="KW-1185">Reference proteome</keyword>
<dbReference type="EMBL" id="LDUG01000015">
    <property type="protein sequence ID" value="KVW97523.1"/>
    <property type="molecule type" value="Genomic_DNA"/>
</dbReference>
<feature type="non-terminal residue" evidence="2">
    <location>
        <position position="214"/>
    </location>
</feature>
<protein>
    <submittedName>
        <fullName evidence="2">Polysaccharide deacetylase</fullName>
    </submittedName>
</protein>
<dbReference type="AlphaFoldDB" id="A0A106BRW6"/>
<dbReference type="RefSeq" id="WP_059752094.1">
    <property type="nucleotide sequence ID" value="NZ_LDUG01000015.1"/>
</dbReference>
<name>A0A106BRW6_THIDE</name>
<dbReference type="InterPro" id="IPR002509">
    <property type="entry name" value="NODB_dom"/>
</dbReference>
<evidence type="ECO:0000313" key="2">
    <source>
        <dbReference type="EMBL" id="KVW97523.1"/>
    </source>
</evidence>
<dbReference type="Pfam" id="PF01522">
    <property type="entry name" value="Polysacc_deac_1"/>
    <property type="match status" value="1"/>
</dbReference>
<dbReference type="Proteomes" id="UP000064243">
    <property type="component" value="Unassembled WGS sequence"/>
</dbReference>
<dbReference type="SUPFAM" id="SSF88713">
    <property type="entry name" value="Glycoside hydrolase/deacetylase"/>
    <property type="match status" value="1"/>
</dbReference>
<reference evidence="2 3" key="1">
    <citation type="journal article" date="2015" name="Appl. Environ. Microbiol.">
        <title>Aerobic and Anaerobic Thiosulfate Oxidation by a Cold-Adapted, Subglacial Chemoautotroph.</title>
        <authorList>
            <person name="Harrold Z.R."/>
            <person name="Skidmore M.L."/>
            <person name="Hamilton T.L."/>
            <person name="Desch L."/>
            <person name="Amada K."/>
            <person name="van Gelder W."/>
            <person name="Glover K."/>
            <person name="Roden E.E."/>
            <person name="Boyd E.S."/>
        </authorList>
    </citation>
    <scope>NUCLEOTIDE SEQUENCE [LARGE SCALE GENOMIC DNA]</scope>
    <source>
        <strain evidence="2 3">RG</strain>
    </source>
</reference>